<keyword evidence="4" id="KW-1185">Reference proteome</keyword>
<keyword evidence="2" id="KW-0732">Signal</keyword>
<proteinExistence type="predicted"/>
<feature type="signal peptide" evidence="2">
    <location>
        <begin position="1"/>
        <end position="22"/>
    </location>
</feature>
<evidence type="ECO:0000256" key="1">
    <source>
        <dbReference type="SAM" id="MobiDB-lite"/>
    </source>
</evidence>
<feature type="chain" id="PRO_5041971540" evidence="2">
    <location>
        <begin position="23"/>
        <end position="333"/>
    </location>
</feature>
<dbReference type="AlphaFoldDB" id="A0AAD3D1L6"/>
<gene>
    <name evidence="3" type="ORF">CTEN210_12663</name>
</gene>
<feature type="compositionally biased region" description="Low complexity" evidence="1">
    <location>
        <begin position="210"/>
        <end position="233"/>
    </location>
</feature>
<organism evidence="3 4">
    <name type="scientific">Chaetoceros tenuissimus</name>
    <dbReference type="NCBI Taxonomy" id="426638"/>
    <lineage>
        <taxon>Eukaryota</taxon>
        <taxon>Sar</taxon>
        <taxon>Stramenopiles</taxon>
        <taxon>Ochrophyta</taxon>
        <taxon>Bacillariophyta</taxon>
        <taxon>Coscinodiscophyceae</taxon>
        <taxon>Chaetocerotophycidae</taxon>
        <taxon>Chaetocerotales</taxon>
        <taxon>Chaetocerotaceae</taxon>
        <taxon>Chaetoceros</taxon>
    </lineage>
</organism>
<dbReference type="Proteomes" id="UP001054902">
    <property type="component" value="Unassembled WGS sequence"/>
</dbReference>
<dbReference type="EMBL" id="BLLK01000051">
    <property type="protein sequence ID" value="GFH56187.1"/>
    <property type="molecule type" value="Genomic_DNA"/>
</dbReference>
<evidence type="ECO:0000256" key="2">
    <source>
        <dbReference type="SAM" id="SignalP"/>
    </source>
</evidence>
<sequence>MKFYISRLLSFLVLLPADNVAASEAICKSFVNGVSSDEDAPQVTLQSFCDSFAINKCCQGKDACTGLSANARYTFCQGCCNGESACNLLAQNAPHGAEIVINKNACSFDGQSCQGLAQDSTALKSLIVKEYSCLGNKACTQLAGNIVGLVDLIVETDACIGQEVCQDAFRAADALKSLTIPEGSCTNDKVCFEEDMMGDLEEPEKFEAAGPTSPSKGPKTPKASKSAKSAAPSDVPSHIPSMLPSDLPSLVPSSEPTGFPSIGFDLQNCDSYSRVWLFDLESTCDPYYRTCQCTDAQRLINEGKIDCETASCPEDCALCDFCLQDVIPNCIPR</sequence>
<reference evidence="3 4" key="1">
    <citation type="journal article" date="2021" name="Sci. Rep.">
        <title>The genome of the diatom Chaetoceros tenuissimus carries an ancient integrated fragment of an extant virus.</title>
        <authorList>
            <person name="Hongo Y."/>
            <person name="Kimura K."/>
            <person name="Takaki Y."/>
            <person name="Yoshida Y."/>
            <person name="Baba S."/>
            <person name="Kobayashi G."/>
            <person name="Nagasaki K."/>
            <person name="Hano T."/>
            <person name="Tomaru Y."/>
        </authorList>
    </citation>
    <scope>NUCLEOTIDE SEQUENCE [LARGE SCALE GENOMIC DNA]</scope>
    <source>
        <strain evidence="3 4">NIES-3715</strain>
    </source>
</reference>
<evidence type="ECO:0000313" key="4">
    <source>
        <dbReference type="Proteomes" id="UP001054902"/>
    </source>
</evidence>
<evidence type="ECO:0000313" key="3">
    <source>
        <dbReference type="EMBL" id="GFH56187.1"/>
    </source>
</evidence>
<protein>
    <submittedName>
        <fullName evidence="3">Uncharacterized protein</fullName>
    </submittedName>
</protein>
<feature type="compositionally biased region" description="Low complexity" evidence="1">
    <location>
        <begin position="240"/>
        <end position="254"/>
    </location>
</feature>
<name>A0AAD3D1L6_9STRA</name>
<feature type="region of interest" description="Disordered" evidence="1">
    <location>
        <begin position="205"/>
        <end position="254"/>
    </location>
</feature>
<accession>A0AAD3D1L6</accession>
<comment type="caution">
    <text evidence="3">The sequence shown here is derived from an EMBL/GenBank/DDBJ whole genome shotgun (WGS) entry which is preliminary data.</text>
</comment>